<organism evidence="1 2">
    <name type="scientific">Melittangium boletus DSM 14713</name>
    <dbReference type="NCBI Taxonomy" id="1294270"/>
    <lineage>
        <taxon>Bacteria</taxon>
        <taxon>Pseudomonadati</taxon>
        <taxon>Myxococcota</taxon>
        <taxon>Myxococcia</taxon>
        <taxon>Myxococcales</taxon>
        <taxon>Cystobacterineae</taxon>
        <taxon>Archangiaceae</taxon>
        <taxon>Melittangium</taxon>
    </lineage>
</organism>
<evidence type="ECO:0000313" key="2">
    <source>
        <dbReference type="Proteomes" id="UP000217289"/>
    </source>
</evidence>
<dbReference type="InterPro" id="IPR025638">
    <property type="entry name" value="DUF4336"/>
</dbReference>
<dbReference type="InterPro" id="IPR036866">
    <property type="entry name" value="RibonucZ/Hydroxyglut_hydro"/>
</dbReference>
<gene>
    <name evidence="1" type="ORF">MEBOL_007318</name>
</gene>
<dbReference type="Pfam" id="PF14234">
    <property type="entry name" value="DUF4336"/>
    <property type="match status" value="1"/>
</dbReference>
<dbReference type="SUPFAM" id="SSF56281">
    <property type="entry name" value="Metallo-hydrolase/oxidoreductase"/>
    <property type="match status" value="1"/>
</dbReference>
<keyword evidence="2" id="KW-1185">Reference proteome</keyword>
<dbReference type="PANTHER" id="PTHR33835:SF1">
    <property type="entry name" value="METALLO-BETA-LACTAMASE DOMAIN-CONTAINING PROTEIN"/>
    <property type="match status" value="1"/>
</dbReference>
<dbReference type="KEGG" id="mbd:MEBOL_007318"/>
<sequence length="263" mass="29628">MPPPAPTPESSEALWEGAIRLYTPLDVPKPLVENVWLVDGPVVRMAAYGTHIPFPSRMTIVRLANGDLWLHSPTALSEALRRRVESLGRVAHLVSPNKIHYAHIAAWKAAYPDARAWASPGVRERAASQGIAVSFDAELGEASPPEWEAEIDQLVFRGSRFMEEVIFLHRASRTLVLADLIENFEADHVRPGLRRLARFAGSLHPDGKMPVDLRLTFLGRKAQARACLERMLAWRPERIVLAHGRCYQERGTEELRRAFRWLG</sequence>
<evidence type="ECO:0008006" key="3">
    <source>
        <dbReference type="Google" id="ProtNLM"/>
    </source>
</evidence>
<name>A0A250IRE0_9BACT</name>
<proteinExistence type="predicted"/>
<dbReference type="PANTHER" id="PTHR33835">
    <property type="entry name" value="YALI0C07656P"/>
    <property type="match status" value="1"/>
</dbReference>
<dbReference type="EMBL" id="CP022163">
    <property type="protein sequence ID" value="ATB33820.1"/>
    <property type="molecule type" value="Genomic_DNA"/>
</dbReference>
<dbReference type="AlphaFoldDB" id="A0A250IRE0"/>
<evidence type="ECO:0000313" key="1">
    <source>
        <dbReference type="EMBL" id="ATB33820.1"/>
    </source>
</evidence>
<dbReference type="OrthoDB" id="450111at2"/>
<accession>A0A250IRE0</accession>
<dbReference type="RefSeq" id="WP_095981802.1">
    <property type="nucleotide sequence ID" value="NZ_CP022163.1"/>
</dbReference>
<protein>
    <recommendedName>
        <fullName evidence="3">DUF4336 domain-containing protein</fullName>
    </recommendedName>
</protein>
<dbReference type="Proteomes" id="UP000217289">
    <property type="component" value="Chromosome"/>
</dbReference>
<reference evidence="1 2" key="1">
    <citation type="submission" date="2017-06" db="EMBL/GenBank/DDBJ databases">
        <authorList>
            <person name="Kim H.J."/>
            <person name="Triplett B.A."/>
        </authorList>
    </citation>
    <scope>NUCLEOTIDE SEQUENCE [LARGE SCALE GENOMIC DNA]</scope>
    <source>
        <strain evidence="1 2">DSM 14713</strain>
    </source>
</reference>